<evidence type="ECO:0000313" key="1">
    <source>
        <dbReference type="EMBL" id="KAA6383686.1"/>
    </source>
</evidence>
<evidence type="ECO:0000313" key="2">
    <source>
        <dbReference type="Proteomes" id="UP000324800"/>
    </source>
</evidence>
<accession>A0A5J4VMM0</accession>
<organism evidence="1 2">
    <name type="scientific">Streblomastix strix</name>
    <dbReference type="NCBI Taxonomy" id="222440"/>
    <lineage>
        <taxon>Eukaryota</taxon>
        <taxon>Metamonada</taxon>
        <taxon>Preaxostyla</taxon>
        <taxon>Oxymonadida</taxon>
        <taxon>Streblomastigidae</taxon>
        <taxon>Streblomastix</taxon>
    </lineage>
</organism>
<dbReference type="AlphaFoldDB" id="A0A5J4VMM0"/>
<dbReference type="EMBL" id="SNRW01006119">
    <property type="protein sequence ID" value="KAA6383686.1"/>
    <property type="molecule type" value="Genomic_DNA"/>
</dbReference>
<sequence length="125" mass="14969">MKPKYKGRQPNRTVTQFVLIRKLGYQTRRIRNTIIESTTEVRENIETSKHKHNFATIIWSWTVILDHYSVRQAIWDCQRGPKTVMSETVIETTFQQKAKDQPFNIIKSIELDYTLTELEFKFNFE</sequence>
<reference evidence="1 2" key="1">
    <citation type="submission" date="2019-03" db="EMBL/GenBank/DDBJ databases">
        <title>Single cell metagenomics reveals metabolic interactions within the superorganism composed of flagellate Streblomastix strix and complex community of Bacteroidetes bacteria on its surface.</title>
        <authorList>
            <person name="Treitli S.C."/>
            <person name="Kolisko M."/>
            <person name="Husnik F."/>
            <person name="Keeling P."/>
            <person name="Hampl V."/>
        </authorList>
    </citation>
    <scope>NUCLEOTIDE SEQUENCE [LARGE SCALE GENOMIC DNA]</scope>
    <source>
        <strain evidence="1">ST1C</strain>
    </source>
</reference>
<dbReference type="Proteomes" id="UP000324800">
    <property type="component" value="Unassembled WGS sequence"/>
</dbReference>
<gene>
    <name evidence="1" type="ORF">EZS28_020783</name>
</gene>
<protein>
    <submittedName>
        <fullName evidence="1">Uncharacterized protein</fullName>
    </submittedName>
</protein>
<comment type="caution">
    <text evidence="1">The sequence shown here is derived from an EMBL/GenBank/DDBJ whole genome shotgun (WGS) entry which is preliminary data.</text>
</comment>
<name>A0A5J4VMM0_9EUKA</name>
<proteinExistence type="predicted"/>